<evidence type="ECO:0008006" key="9">
    <source>
        <dbReference type="Google" id="ProtNLM"/>
    </source>
</evidence>
<dbReference type="FunFam" id="3.20.20.80:FF:000067">
    <property type="entry name" value="Glucan 1,3-beta-glucosidase A"/>
    <property type="match status" value="1"/>
</dbReference>
<dbReference type="InterPro" id="IPR017853">
    <property type="entry name" value="GH"/>
</dbReference>
<dbReference type="SUPFAM" id="SSF50405">
    <property type="entry name" value="Actin-crosslinking proteins"/>
    <property type="match status" value="1"/>
</dbReference>
<dbReference type="Gene3D" id="2.80.10.50">
    <property type="match status" value="1"/>
</dbReference>
<dbReference type="SUPFAM" id="SSF51445">
    <property type="entry name" value="(Trans)glycosidases"/>
    <property type="match status" value="1"/>
</dbReference>
<evidence type="ECO:0000256" key="2">
    <source>
        <dbReference type="ARBA" id="ARBA00022801"/>
    </source>
</evidence>
<dbReference type="GO" id="GO:0051017">
    <property type="term" value="P:actin filament bundle assembly"/>
    <property type="evidence" value="ECO:0007669"/>
    <property type="project" value="TreeGrafter"/>
</dbReference>
<evidence type="ECO:0000313" key="7">
    <source>
        <dbReference type="EnsemblPlants" id="Kaladp0520s0017.1.v1.1"/>
    </source>
</evidence>
<dbReference type="Gene3D" id="3.20.20.80">
    <property type="entry name" value="Glycosidases"/>
    <property type="match status" value="1"/>
</dbReference>
<feature type="domain" description="DUF7910" evidence="6">
    <location>
        <begin position="93"/>
        <end position="234"/>
    </location>
</feature>
<dbReference type="GO" id="GO:0016477">
    <property type="term" value="P:cell migration"/>
    <property type="evidence" value="ECO:0007669"/>
    <property type="project" value="TreeGrafter"/>
</dbReference>
<dbReference type="InterPro" id="IPR010431">
    <property type="entry name" value="Fascin"/>
</dbReference>
<evidence type="ECO:0000313" key="8">
    <source>
        <dbReference type="Proteomes" id="UP000594263"/>
    </source>
</evidence>
<evidence type="ECO:0000256" key="4">
    <source>
        <dbReference type="RuleBase" id="RU361153"/>
    </source>
</evidence>
<dbReference type="Proteomes" id="UP000594263">
    <property type="component" value="Unplaced"/>
</dbReference>
<protein>
    <recommendedName>
        <fullName evidence="9">Mannan endo-1,4-beta-mannosidase</fullName>
    </recommendedName>
</protein>
<dbReference type="Pfam" id="PF25490">
    <property type="entry name" value="DUF7910"/>
    <property type="match status" value="1"/>
</dbReference>
<accession>A0A7N1A8R5</accession>
<evidence type="ECO:0000259" key="5">
    <source>
        <dbReference type="Pfam" id="PF00150"/>
    </source>
</evidence>
<dbReference type="PANTHER" id="PTHR10551">
    <property type="entry name" value="FASCIN"/>
    <property type="match status" value="1"/>
</dbReference>
<dbReference type="EnsemblPlants" id="Kaladp0520s0017.1.v1.1">
    <property type="protein sequence ID" value="Kaladp0520s0017.1.v1.1"/>
    <property type="gene ID" value="Kaladp0520s0017.v1.1"/>
</dbReference>
<evidence type="ECO:0000256" key="3">
    <source>
        <dbReference type="ARBA" id="ARBA00023295"/>
    </source>
</evidence>
<dbReference type="GO" id="GO:0005737">
    <property type="term" value="C:cytoplasm"/>
    <property type="evidence" value="ECO:0007669"/>
    <property type="project" value="TreeGrafter"/>
</dbReference>
<keyword evidence="8" id="KW-1185">Reference proteome</keyword>
<dbReference type="CDD" id="cd00257">
    <property type="entry name" value="beta-trefoil_FSCN-like"/>
    <property type="match status" value="1"/>
</dbReference>
<dbReference type="GO" id="GO:0004553">
    <property type="term" value="F:hydrolase activity, hydrolyzing O-glycosyl compounds"/>
    <property type="evidence" value="ECO:0007669"/>
    <property type="project" value="InterPro"/>
</dbReference>
<organism evidence="7 8">
    <name type="scientific">Kalanchoe fedtschenkoi</name>
    <name type="common">Lavender scallops</name>
    <name type="synonym">South American air plant</name>
    <dbReference type="NCBI Taxonomy" id="63787"/>
    <lineage>
        <taxon>Eukaryota</taxon>
        <taxon>Viridiplantae</taxon>
        <taxon>Streptophyta</taxon>
        <taxon>Embryophyta</taxon>
        <taxon>Tracheophyta</taxon>
        <taxon>Spermatophyta</taxon>
        <taxon>Magnoliopsida</taxon>
        <taxon>eudicotyledons</taxon>
        <taxon>Gunneridae</taxon>
        <taxon>Pentapetalae</taxon>
        <taxon>Saxifragales</taxon>
        <taxon>Crassulaceae</taxon>
        <taxon>Kalanchoe</taxon>
    </lineage>
</organism>
<dbReference type="GO" id="GO:0015629">
    <property type="term" value="C:actin cytoskeleton"/>
    <property type="evidence" value="ECO:0007669"/>
    <property type="project" value="TreeGrafter"/>
</dbReference>
<dbReference type="Gramene" id="Kaladp0520s0017.1.v1.1">
    <property type="protein sequence ID" value="Kaladp0520s0017.1.v1.1"/>
    <property type="gene ID" value="Kaladp0520s0017.v1.1"/>
</dbReference>
<dbReference type="GO" id="GO:0007163">
    <property type="term" value="P:establishment or maintenance of cell polarity"/>
    <property type="evidence" value="ECO:0007669"/>
    <property type="project" value="TreeGrafter"/>
</dbReference>
<dbReference type="GO" id="GO:0051015">
    <property type="term" value="F:actin filament binding"/>
    <property type="evidence" value="ECO:0007669"/>
    <property type="project" value="InterPro"/>
</dbReference>
<comment type="similarity">
    <text evidence="1 4">Belongs to the glycosyl hydrolase 5 (cellulase A) family.</text>
</comment>
<dbReference type="AlphaFoldDB" id="A0A7N1A8R5"/>
<name>A0A7N1A8R5_KALFE</name>
<keyword evidence="2 4" id="KW-0378">Hydrolase</keyword>
<dbReference type="Pfam" id="PF00150">
    <property type="entry name" value="Cellulase"/>
    <property type="match status" value="1"/>
</dbReference>
<evidence type="ECO:0000259" key="6">
    <source>
        <dbReference type="Pfam" id="PF25490"/>
    </source>
</evidence>
<dbReference type="FunFam" id="2.80.10.50:FF:000056">
    <property type="entry name" value="Glucan 1,3-beta-glucosidase A"/>
    <property type="match status" value="1"/>
</dbReference>
<feature type="domain" description="Glycoside hydrolase family 5" evidence="5">
    <location>
        <begin position="252"/>
        <end position="525"/>
    </location>
</feature>
<proteinExistence type="inferred from homology"/>
<sequence length="543" mass="60232">MICGSQPKLHLYVHMHKCTEEKQESNPHMASISKSKPLVTRLCALCCYFALLMCGVDGRSVKPGGLKIKAVNLGGWLNTEGWIFPALFDGIVNKDLLDGTKVHLKSLTLGKYLSAELGGGSIIVANRSSPSGWETFKLWRINETTFNFRVFNNKFIGIDTAGNGAGMVAVATVPGSSESLTILRNPAGGQRVRIQAPNGLFLQAKTEDLVMADHSDSESRWDDGDPSVFHMTVVGNMHGEYQVTNGYGPNATKVMNEHWATYIVEDDFKFIASNGLNAVRIPIGWWIASDPNPPKPYVGGSLAALDRAFKWAEKYKLKVVIDLHAAPGSQNGDEHSSSRDGSLEWGQTDASIQTTVDVIEFLASRYSRSPSLYGVQLLNEPRAPGVTLEMLSKFYRAGYEAVRRHSSSAYVIMANRLGPHEETELFPLASGRTGSVVDIHYYNLFWAEVFNNMTVQQNIDFLKTNRSAQLSEVTTANGPPIFIGEWVAEWMVSGATKEDYRLFAEAQLEVWGRASFGWAYWTLKNVNNHWSLQWMINNGYITL</sequence>
<dbReference type="OMA" id="FIRTNFS"/>
<keyword evidence="3 4" id="KW-0326">Glycosidase</keyword>
<dbReference type="InterPro" id="IPR008999">
    <property type="entry name" value="Actin-crosslinking"/>
</dbReference>
<dbReference type="PANTHER" id="PTHR10551:SF14">
    <property type="entry name" value="CELLULASE CONTAINING PROTEIN, EXPRESSED"/>
    <property type="match status" value="1"/>
</dbReference>
<dbReference type="InterPro" id="IPR001547">
    <property type="entry name" value="Glyco_hydro_5"/>
</dbReference>
<evidence type="ECO:0000256" key="1">
    <source>
        <dbReference type="ARBA" id="ARBA00005641"/>
    </source>
</evidence>
<dbReference type="GO" id="GO:0000272">
    <property type="term" value="P:polysaccharide catabolic process"/>
    <property type="evidence" value="ECO:0007669"/>
    <property type="project" value="InterPro"/>
</dbReference>
<dbReference type="InterPro" id="IPR057232">
    <property type="entry name" value="DUF7910"/>
</dbReference>
<reference evidence="7" key="1">
    <citation type="submission" date="2021-01" db="UniProtKB">
        <authorList>
            <consortium name="EnsemblPlants"/>
        </authorList>
    </citation>
    <scope>IDENTIFICATION</scope>
</reference>